<keyword evidence="8" id="KW-0769">Symport</keyword>
<evidence type="ECO:0000256" key="7">
    <source>
        <dbReference type="ARBA" id="ARBA00023136"/>
    </source>
</evidence>
<dbReference type="GO" id="GO:0005886">
    <property type="term" value="C:plasma membrane"/>
    <property type="evidence" value="ECO:0007669"/>
    <property type="project" value="UniProtKB-SubCell"/>
</dbReference>
<evidence type="ECO:0000256" key="4">
    <source>
        <dbReference type="ARBA" id="ARBA00022475"/>
    </source>
</evidence>
<organism evidence="9 10">
    <name type="scientific">Candidatus Enterocloster faecavium</name>
    <dbReference type="NCBI Taxonomy" id="2838560"/>
    <lineage>
        <taxon>Bacteria</taxon>
        <taxon>Bacillati</taxon>
        <taxon>Bacillota</taxon>
        <taxon>Clostridia</taxon>
        <taxon>Lachnospirales</taxon>
        <taxon>Lachnospiraceae</taxon>
        <taxon>Enterocloster</taxon>
    </lineage>
</organism>
<gene>
    <name evidence="9" type="ORF">H9716_07765</name>
</gene>
<dbReference type="PRINTS" id="PR00175">
    <property type="entry name" value="NAALASMPORT"/>
</dbReference>
<dbReference type="PANTHER" id="PTHR30330">
    <property type="entry name" value="AGSS FAMILY TRANSPORTER, SODIUM-ALANINE"/>
    <property type="match status" value="1"/>
</dbReference>
<feature type="transmembrane region" description="Helical" evidence="8">
    <location>
        <begin position="12"/>
        <end position="30"/>
    </location>
</feature>
<feature type="transmembrane region" description="Helical" evidence="8">
    <location>
        <begin position="183"/>
        <end position="204"/>
    </location>
</feature>
<keyword evidence="6 8" id="KW-1133">Transmembrane helix</keyword>
<evidence type="ECO:0000256" key="3">
    <source>
        <dbReference type="ARBA" id="ARBA00022448"/>
    </source>
</evidence>
<evidence type="ECO:0000256" key="6">
    <source>
        <dbReference type="ARBA" id="ARBA00022989"/>
    </source>
</evidence>
<dbReference type="NCBIfam" id="TIGR00835">
    <property type="entry name" value="agcS"/>
    <property type="match status" value="1"/>
</dbReference>
<feature type="transmembrane region" description="Helical" evidence="8">
    <location>
        <begin position="102"/>
        <end position="123"/>
    </location>
</feature>
<dbReference type="PANTHER" id="PTHR30330:SF3">
    <property type="entry name" value="TRANSCRIPTIONAL REGULATOR, LRP FAMILY"/>
    <property type="match status" value="1"/>
</dbReference>
<dbReference type="InterPro" id="IPR001463">
    <property type="entry name" value="Na/Ala_symport"/>
</dbReference>
<feature type="transmembrane region" description="Helical" evidence="8">
    <location>
        <begin position="245"/>
        <end position="265"/>
    </location>
</feature>
<evidence type="ECO:0000256" key="8">
    <source>
        <dbReference type="RuleBase" id="RU363064"/>
    </source>
</evidence>
<evidence type="ECO:0000313" key="10">
    <source>
        <dbReference type="Proteomes" id="UP000886804"/>
    </source>
</evidence>
<dbReference type="Pfam" id="PF01235">
    <property type="entry name" value="Na_Ala_symp"/>
    <property type="match status" value="1"/>
</dbReference>
<dbReference type="Gene3D" id="1.20.1740.10">
    <property type="entry name" value="Amino acid/polyamine transporter I"/>
    <property type="match status" value="1"/>
</dbReference>
<evidence type="ECO:0000256" key="5">
    <source>
        <dbReference type="ARBA" id="ARBA00022692"/>
    </source>
</evidence>
<dbReference type="AlphaFoldDB" id="A0A9D2RL21"/>
<reference evidence="9" key="2">
    <citation type="submission" date="2021-04" db="EMBL/GenBank/DDBJ databases">
        <authorList>
            <person name="Gilroy R."/>
        </authorList>
    </citation>
    <scope>NUCLEOTIDE SEQUENCE</scope>
    <source>
        <strain evidence="9">CHK188-4685</strain>
    </source>
</reference>
<comment type="subcellular location">
    <subcellularLocation>
        <location evidence="1 8">Cell membrane</location>
        <topology evidence="1 8">Multi-pass membrane protein</topology>
    </subcellularLocation>
</comment>
<evidence type="ECO:0000313" key="9">
    <source>
        <dbReference type="EMBL" id="HJB07745.1"/>
    </source>
</evidence>
<feature type="transmembrane region" description="Helical" evidence="8">
    <location>
        <begin position="385"/>
        <end position="409"/>
    </location>
</feature>
<feature type="transmembrane region" description="Helical" evidence="8">
    <location>
        <begin position="154"/>
        <end position="171"/>
    </location>
</feature>
<comment type="caution">
    <text evidence="9">The sequence shown here is derived from an EMBL/GenBank/DDBJ whole genome shotgun (WGS) entry which is preliminary data.</text>
</comment>
<comment type="similarity">
    <text evidence="2 8">Belongs to the alanine or glycine:cation symporter (AGCS) (TC 2.A.25) family.</text>
</comment>
<proteinExistence type="inferred from homology"/>
<feature type="transmembrane region" description="Helical" evidence="8">
    <location>
        <begin position="305"/>
        <end position="326"/>
    </location>
</feature>
<keyword evidence="5 8" id="KW-0812">Transmembrane</keyword>
<feature type="transmembrane region" description="Helical" evidence="8">
    <location>
        <begin position="358"/>
        <end position="378"/>
    </location>
</feature>
<reference evidence="9" key="1">
    <citation type="journal article" date="2021" name="PeerJ">
        <title>Extensive microbial diversity within the chicken gut microbiome revealed by metagenomics and culture.</title>
        <authorList>
            <person name="Gilroy R."/>
            <person name="Ravi A."/>
            <person name="Getino M."/>
            <person name="Pursley I."/>
            <person name="Horton D.L."/>
            <person name="Alikhan N.F."/>
            <person name="Baker D."/>
            <person name="Gharbi K."/>
            <person name="Hall N."/>
            <person name="Watson M."/>
            <person name="Adriaenssens E.M."/>
            <person name="Foster-Nyarko E."/>
            <person name="Jarju S."/>
            <person name="Secka A."/>
            <person name="Antonio M."/>
            <person name="Oren A."/>
            <person name="Chaudhuri R.R."/>
            <person name="La Ragione R."/>
            <person name="Hildebrand F."/>
            <person name="Pallen M.J."/>
        </authorList>
    </citation>
    <scope>NUCLEOTIDE SEQUENCE</scope>
    <source>
        <strain evidence="9">CHK188-4685</strain>
    </source>
</reference>
<evidence type="ECO:0000256" key="1">
    <source>
        <dbReference type="ARBA" id="ARBA00004651"/>
    </source>
</evidence>
<dbReference type="GO" id="GO:0005283">
    <property type="term" value="F:amino acid:sodium symporter activity"/>
    <property type="evidence" value="ECO:0007669"/>
    <property type="project" value="InterPro"/>
</dbReference>
<dbReference type="Proteomes" id="UP000886804">
    <property type="component" value="Unassembled WGS sequence"/>
</dbReference>
<feature type="transmembrane region" description="Helical" evidence="8">
    <location>
        <begin position="415"/>
        <end position="438"/>
    </location>
</feature>
<accession>A0A9D2RL21</accession>
<protein>
    <submittedName>
        <fullName evidence="9">Amino acid carrier protein</fullName>
    </submittedName>
</protein>
<sequence>MGEILQQLHQMVWGPWTLAIFLGVGIYYSIKGGWFQIRGLPFWWKHTVGNLIGENGKPDGRDGENGISQLQSVCTALAATVGTGNIAGVATALTAGGPGALLWMWLCAGIGMATAYGETVLGLKSRRRDRKGQYISGPFLYMEELLGARWMGKLYGILCVLCSLGMGSMVQSNSAVSTVVYSLNMPALAAGGILTVLVMLVIMGGIGRIGRVAEKLVPAASGIYILFSLAVILSCWREIPGAVRSMISCGLTPQAAAGGTAGYGLSRAIRYGMARGVFSNEAGLGTLAVLHGAARDTAPEQQGMWAMFEVFFDTVIMCTLTGLVILCTTDSLNAGPEMTGSALAAWCFGTKLGEGGELLISGSMAVFAFATMIAWFYLGRQAAAYVWGGHVLTGWLYPILFLAAVFVGSQWKLETVWVLSDLWNGLMAFPNLTALIFLRKQVVYPQWRKNKRLTGRR</sequence>
<name>A0A9D2RL21_9FIRM</name>
<keyword evidence="3 8" id="KW-0813">Transport</keyword>
<evidence type="ECO:0000256" key="2">
    <source>
        <dbReference type="ARBA" id="ARBA00009261"/>
    </source>
</evidence>
<feature type="transmembrane region" description="Helical" evidence="8">
    <location>
        <begin position="216"/>
        <end position="239"/>
    </location>
</feature>
<keyword evidence="4 8" id="KW-1003">Cell membrane</keyword>
<keyword evidence="7 8" id="KW-0472">Membrane</keyword>
<dbReference type="EMBL" id="DWYS01000093">
    <property type="protein sequence ID" value="HJB07745.1"/>
    <property type="molecule type" value="Genomic_DNA"/>
</dbReference>